<dbReference type="Gene3D" id="1.10.285.20">
    <property type="entry name" value="Uncharacterised protein PF01937, DUF89, domain 2"/>
    <property type="match status" value="1"/>
</dbReference>
<protein>
    <recommendedName>
        <fullName evidence="1">Damage-control phosphatase ARMT1-like metal-binding domain-containing protein</fullName>
    </recommendedName>
</protein>
<dbReference type="RefSeq" id="WP_077540843.1">
    <property type="nucleotide sequence ID" value="NZ_CP019633.1"/>
</dbReference>
<dbReference type="PIRSF" id="PIRSF006593">
    <property type="entry name" value="UCP006593"/>
    <property type="match status" value="1"/>
</dbReference>
<sequence length="296" mass="32559">MKTSLDCIPCFVRQALDAGRMIGCDEKTIEHILKRVLLAASDFSLELTPPEMAQIVHRIVREETASPDPYKKLKEKSTLHAKEVAGKAEGLIAGSERPFETAIRFAIAGNILDFGARSDWDESVIEASFDKVQYQPLDSEAVDILYADIEQAGEVLILGDNAGETVFDKLLIEQFPGSAEVSYAVKGSPIINDATELEAREAGIEKVARIVPNGADIPGTVLSACSEEFLNIYSRADVVISKGQGNFETLNECERNVYFLFQVKCSVIADKYGLEYGNWIVTSRELIKKGSQEQCV</sequence>
<dbReference type="EMBL" id="CP019633">
    <property type="protein sequence ID" value="AQQ10006.1"/>
    <property type="molecule type" value="Genomic_DNA"/>
</dbReference>
<proteinExistence type="predicted"/>
<dbReference type="InterPro" id="IPR002791">
    <property type="entry name" value="ARMT1-like_metal-bd"/>
</dbReference>
<dbReference type="SUPFAM" id="SSF111321">
    <property type="entry name" value="AF1104-like"/>
    <property type="match status" value="1"/>
</dbReference>
<dbReference type="STRING" id="1940790.L21SP3_01828"/>
<dbReference type="Proteomes" id="UP000188273">
    <property type="component" value="Chromosome"/>
</dbReference>
<dbReference type="KEGG" id="pbu:L21SP3_01828"/>
<dbReference type="Pfam" id="PF01937">
    <property type="entry name" value="ARMT1-like_dom"/>
    <property type="match status" value="1"/>
</dbReference>
<dbReference type="Gene3D" id="3.40.50.10880">
    <property type="entry name" value="Uncharacterised protein PF01937, DUF89, domain 3"/>
    <property type="match status" value="1"/>
</dbReference>
<dbReference type="AlphaFoldDB" id="A0A1Q2HRY1"/>
<reference evidence="3" key="1">
    <citation type="submission" date="2017-02" db="EMBL/GenBank/DDBJ databases">
        <title>Comparative genomics and description of representatives of a novel lineage of planctomycetes thriving in anoxic sediments.</title>
        <authorList>
            <person name="Spring S."/>
            <person name="Bunk B."/>
            <person name="Sproer C."/>
            <person name="Klenk H.-P."/>
        </authorList>
    </citation>
    <scope>NUCLEOTIDE SEQUENCE [LARGE SCALE GENOMIC DNA]</scope>
    <source>
        <strain evidence="3">L21-RPul-D3</strain>
    </source>
</reference>
<dbReference type="InterPro" id="IPR036075">
    <property type="entry name" value="ARMT-1-like_metal-bd_sf"/>
</dbReference>
<evidence type="ECO:0000313" key="2">
    <source>
        <dbReference type="EMBL" id="AQQ10006.1"/>
    </source>
</evidence>
<keyword evidence="3" id="KW-1185">Reference proteome</keyword>
<accession>A0A1Q2HRY1</accession>
<dbReference type="InterPro" id="IPR014444">
    <property type="entry name" value="PH1575-like"/>
</dbReference>
<gene>
    <name evidence="2" type="ORF">L21SP3_01828</name>
</gene>
<feature type="domain" description="Damage-control phosphatase ARMT1-like metal-binding" evidence="1">
    <location>
        <begin position="4"/>
        <end position="273"/>
    </location>
</feature>
<name>A0A1Q2HRY1_9BACT</name>
<organism evidence="2 3">
    <name type="scientific">Sedimentisphaera cyanobacteriorum</name>
    <dbReference type="NCBI Taxonomy" id="1940790"/>
    <lineage>
        <taxon>Bacteria</taxon>
        <taxon>Pseudomonadati</taxon>
        <taxon>Planctomycetota</taxon>
        <taxon>Phycisphaerae</taxon>
        <taxon>Sedimentisphaerales</taxon>
        <taxon>Sedimentisphaeraceae</taxon>
        <taxon>Sedimentisphaera</taxon>
    </lineage>
</organism>
<evidence type="ECO:0000259" key="1">
    <source>
        <dbReference type="Pfam" id="PF01937"/>
    </source>
</evidence>
<dbReference type="OrthoDB" id="9796465at2"/>
<evidence type="ECO:0000313" key="3">
    <source>
        <dbReference type="Proteomes" id="UP000188273"/>
    </source>
</evidence>